<feature type="domain" description="RagB/SusD" evidence="6">
    <location>
        <begin position="312"/>
        <end position="588"/>
    </location>
</feature>
<dbReference type="SUPFAM" id="SSF48452">
    <property type="entry name" value="TPR-like"/>
    <property type="match status" value="1"/>
</dbReference>
<feature type="domain" description="SusD-like N-terminal" evidence="7">
    <location>
        <begin position="60"/>
        <end position="205"/>
    </location>
</feature>
<keyword evidence="9" id="KW-1185">Reference proteome</keyword>
<dbReference type="Pfam" id="PF14322">
    <property type="entry name" value="SusD-like_3"/>
    <property type="match status" value="1"/>
</dbReference>
<evidence type="ECO:0000259" key="6">
    <source>
        <dbReference type="Pfam" id="PF07980"/>
    </source>
</evidence>
<keyword evidence="4" id="KW-0472">Membrane</keyword>
<dbReference type="Pfam" id="PF07980">
    <property type="entry name" value="SusD_RagB"/>
    <property type="match status" value="1"/>
</dbReference>
<keyword evidence="5" id="KW-0998">Cell outer membrane</keyword>
<dbReference type="PROSITE" id="PS51257">
    <property type="entry name" value="PROKAR_LIPOPROTEIN"/>
    <property type="match status" value="1"/>
</dbReference>
<dbReference type="Gene3D" id="1.25.40.390">
    <property type="match status" value="1"/>
</dbReference>
<sequence>MKIKIFILGLCALSFVSCKKWFEPDPENLKSEDQMYDDSRFAQGFLNTTYRTIPTYYNNSDVATDDAVTNVRTNEYLQIATGSWTASYNPLNFWNTGYGSLLYLNLFLANSEKVNWANDPEVAKLFNMRLRGEAFGLRALYMYYLVRNHGGIASNGELLGVPLIKEYQTSTSDFNIPRASFKDCINQILTDLDSAEYYLPMEYNDINNANQIPEKFRNVTNSPGNYSRVMGTHSRQLFNGLIAKSFKARAALLAASPAFQHASNNFSWEAAANAAAEIINYKGGANALPANGHTFYNNQGEIDGLSQGNNPPEIIWRENIQTNNGDQEAQNLPPSLFGNGFINPTQNLVDAFPMVNGYPINHANSGFTAANPYANRDPRLTHYIIYNGAQAGINNTPIYTTSQSTTVDALNNRETSTRTGYYMKKRLRMDVNRNPNSTSNKSRYLPRIRYTEMYLTYAEAANEAWGPTGTGTHSFSAYDVIKAIRRRAGIGLTNNDAYLEECKTDKDKMRQLIRNERRIELSFESFRFWDLRRWKEDLNTTARGIDLVSGNYTPITVETRTYQSYMLYGPIPQSETIKFNNLYQNNGWE</sequence>
<reference evidence="8 9" key="1">
    <citation type="submission" date="2020-08" db="EMBL/GenBank/DDBJ databases">
        <title>Sphingobacterium sp. DN04309 isolated from aquaculture water.</title>
        <authorList>
            <person name="Zhang M."/>
        </authorList>
    </citation>
    <scope>NUCLEOTIDE SEQUENCE [LARGE SCALE GENOMIC DNA]</scope>
    <source>
        <strain evidence="8 9">DN04309</strain>
    </source>
</reference>
<comment type="caution">
    <text evidence="8">The sequence shown here is derived from an EMBL/GenBank/DDBJ whole genome shotgun (WGS) entry which is preliminary data.</text>
</comment>
<evidence type="ECO:0000256" key="2">
    <source>
        <dbReference type="ARBA" id="ARBA00006275"/>
    </source>
</evidence>
<dbReference type="EMBL" id="JACOIJ010000001">
    <property type="protein sequence ID" value="MBD1428083.1"/>
    <property type="molecule type" value="Genomic_DNA"/>
</dbReference>
<dbReference type="InterPro" id="IPR012944">
    <property type="entry name" value="SusD_RagB_dom"/>
</dbReference>
<dbReference type="InterPro" id="IPR033985">
    <property type="entry name" value="SusD-like_N"/>
</dbReference>
<dbReference type="RefSeq" id="WP_190301120.1">
    <property type="nucleotide sequence ID" value="NZ_JACOIJ010000001.1"/>
</dbReference>
<evidence type="ECO:0000256" key="3">
    <source>
        <dbReference type="ARBA" id="ARBA00022729"/>
    </source>
</evidence>
<accession>A0ABR7YA23</accession>
<comment type="similarity">
    <text evidence="2">Belongs to the SusD family.</text>
</comment>
<gene>
    <name evidence="8" type="ORF">H8B04_00630</name>
</gene>
<evidence type="ECO:0000256" key="4">
    <source>
        <dbReference type="ARBA" id="ARBA00023136"/>
    </source>
</evidence>
<proteinExistence type="inferred from homology"/>
<dbReference type="InterPro" id="IPR011990">
    <property type="entry name" value="TPR-like_helical_dom_sf"/>
</dbReference>
<evidence type="ECO:0000256" key="5">
    <source>
        <dbReference type="ARBA" id="ARBA00023237"/>
    </source>
</evidence>
<evidence type="ECO:0000256" key="1">
    <source>
        <dbReference type="ARBA" id="ARBA00004442"/>
    </source>
</evidence>
<evidence type="ECO:0000313" key="8">
    <source>
        <dbReference type="EMBL" id="MBD1428083.1"/>
    </source>
</evidence>
<comment type="subcellular location">
    <subcellularLocation>
        <location evidence="1">Cell outer membrane</location>
    </subcellularLocation>
</comment>
<evidence type="ECO:0000313" key="9">
    <source>
        <dbReference type="Proteomes" id="UP000651271"/>
    </source>
</evidence>
<organism evidence="8 9">
    <name type="scientific">Sphingobacterium litopenaei</name>
    <dbReference type="NCBI Taxonomy" id="2763500"/>
    <lineage>
        <taxon>Bacteria</taxon>
        <taxon>Pseudomonadati</taxon>
        <taxon>Bacteroidota</taxon>
        <taxon>Sphingobacteriia</taxon>
        <taxon>Sphingobacteriales</taxon>
        <taxon>Sphingobacteriaceae</taxon>
        <taxon>Sphingobacterium</taxon>
    </lineage>
</organism>
<protein>
    <submittedName>
        <fullName evidence="8">RagB/SusD family nutrient uptake outer membrane protein</fullName>
    </submittedName>
</protein>
<dbReference type="Proteomes" id="UP000651271">
    <property type="component" value="Unassembled WGS sequence"/>
</dbReference>
<evidence type="ECO:0000259" key="7">
    <source>
        <dbReference type="Pfam" id="PF14322"/>
    </source>
</evidence>
<keyword evidence="3" id="KW-0732">Signal</keyword>
<name>A0ABR7YA23_9SPHI</name>